<dbReference type="Gene3D" id="3.30.750.24">
    <property type="entry name" value="STAS domain"/>
    <property type="match status" value="1"/>
</dbReference>
<dbReference type="Pfam" id="PF01740">
    <property type="entry name" value="STAS"/>
    <property type="match status" value="1"/>
</dbReference>
<feature type="region of interest" description="Disordered" evidence="1">
    <location>
        <begin position="103"/>
        <end position="134"/>
    </location>
</feature>
<evidence type="ECO:0000313" key="3">
    <source>
        <dbReference type="EMBL" id="KAB2384610.1"/>
    </source>
</evidence>
<dbReference type="CDD" id="cd07043">
    <property type="entry name" value="STAS_anti-anti-sigma_factors"/>
    <property type="match status" value="1"/>
</dbReference>
<sequence>MISTVRARARPTAALRARGLRAEACGRDAGGAPSVPGIPRVPRVPGGRGGARSATAAAGPAAARARSPRRSPRYRAPGAVFRCGSLLIVFLRRVDVDRRVFQGGRAGPATRGERGDSRRAAQAPQKAPFPGAGIPVFPGKASETGEMNDGPPAGYGAATMGLTVQSRADPVHTDLVVVTLTGEVDVATAGRLRDHLAALIARGARHLVLDFSGVAFIDSSGLSVVAGIHRLLCSPEHTGPGSAQDGAHEDGSRENGGAPGTLALAAVNLRIREVLRTTGFTRFVPIYSTVEPAVAVHRTTVPPDGS</sequence>
<comment type="caution">
    <text evidence="3">The sequence shown here is derived from an EMBL/GenBank/DDBJ whole genome shotgun (WGS) entry which is preliminary data.</text>
</comment>
<accession>A0A6L3VZY6</accession>
<dbReference type="OrthoDB" id="3483086at2"/>
<evidence type="ECO:0000259" key="2">
    <source>
        <dbReference type="PROSITE" id="PS50801"/>
    </source>
</evidence>
<gene>
    <name evidence="3" type="ORF">F9B16_10875</name>
</gene>
<name>A0A6L3VZY6_9ACTN</name>
<keyword evidence="4" id="KW-1185">Reference proteome</keyword>
<dbReference type="InterPro" id="IPR002645">
    <property type="entry name" value="STAS_dom"/>
</dbReference>
<dbReference type="EMBL" id="WBMR01000021">
    <property type="protein sequence ID" value="KAB2384610.1"/>
    <property type="molecule type" value="Genomic_DNA"/>
</dbReference>
<feature type="domain" description="STAS" evidence="2">
    <location>
        <begin position="174"/>
        <end position="297"/>
    </location>
</feature>
<dbReference type="PANTHER" id="PTHR33495">
    <property type="entry name" value="ANTI-SIGMA FACTOR ANTAGONIST TM_1081-RELATED-RELATED"/>
    <property type="match status" value="1"/>
</dbReference>
<feature type="region of interest" description="Disordered" evidence="1">
    <location>
        <begin position="237"/>
        <end position="259"/>
    </location>
</feature>
<feature type="compositionally biased region" description="Low complexity" evidence="1">
    <location>
        <begin position="45"/>
        <end position="65"/>
    </location>
</feature>
<protein>
    <submittedName>
        <fullName evidence="3">STAS domain-containing protein</fullName>
    </submittedName>
</protein>
<dbReference type="Proteomes" id="UP000483004">
    <property type="component" value="Unassembled WGS sequence"/>
</dbReference>
<dbReference type="PROSITE" id="PS50801">
    <property type="entry name" value="STAS"/>
    <property type="match status" value="1"/>
</dbReference>
<reference evidence="3 4" key="1">
    <citation type="submission" date="2019-09" db="EMBL/GenBank/DDBJ databases">
        <title>Actinomadura physcomitrii sp. nov., a novel actinomycete isolated from moss [Physcomitrium sphaericum (Ludw) Fuernr].</title>
        <authorList>
            <person name="Liu C."/>
            <person name="Zhuang X."/>
        </authorList>
    </citation>
    <scope>NUCLEOTIDE SEQUENCE [LARGE SCALE GENOMIC DNA]</scope>
    <source>
        <strain evidence="3 4">CYP1-1B</strain>
    </source>
</reference>
<dbReference type="GO" id="GO:0043856">
    <property type="term" value="F:anti-sigma factor antagonist activity"/>
    <property type="evidence" value="ECO:0007669"/>
    <property type="project" value="TreeGrafter"/>
</dbReference>
<evidence type="ECO:0000313" key="4">
    <source>
        <dbReference type="Proteomes" id="UP000483004"/>
    </source>
</evidence>
<organism evidence="3 4">
    <name type="scientific">Actinomadura montaniterrae</name>
    <dbReference type="NCBI Taxonomy" id="1803903"/>
    <lineage>
        <taxon>Bacteria</taxon>
        <taxon>Bacillati</taxon>
        <taxon>Actinomycetota</taxon>
        <taxon>Actinomycetes</taxon>
        <taxon>Streptosporangiales</taxon>
        <taxon>Thermomonosporaceae</taxon>
        <taxon>Actinomadura</taxon>
    </lineage>
</organism>
<dbReference type="InterPro" id="IPR036513">
    <property type="entry name" value="STAS_dom_sf"/>
</dbReference>
<feature type="region of interest" description="Disordered" evidence="1">
    <location>
        <begin position="45"/>
        <end position="72"/>
    </location>
</feature>
<proteinExistence type="predicted"/>
<dbReference type="PANTHER" id="PTHR33495:SF2">
    <property type="entry name" value="ANTI-SIGMA FACTOR ANTAGONIST TM_1081-RELATED"/>
    <property type="match status" value="1"/>
</dbReference>
<dbReference type="AlphaFoldDB" id="A0A6L3VZY6"/>
<evidence type="ECO:0000256" key="1">
    <source>
        <dbReference type="SAM" id="MobiDB-lite"/>
    </source>
</evidence>
<dbReference type="SUPFAM" id="SSF52091">
    <property type="entry name" value="SpoIIaa-like"/>
    <property type="match status" value="1"/>
</dbReference>